<comment type="caution">
    <text evidence="13">The sequence shown here is derived from an EMBL/GenBank/DDBJ whole genome shotgun (WGS) entry which is preliminary data.</text>
</comment>
<evidence type="ECO:0000256" key="11">
    <source>
        <dbReference type="ARBA" id="ARBA00032474"/>
    </source>
</evidence>
<dbReference type="PANTHER" id="PTHR23404">
    <property type="entry name" value="MOLYBDOPTERIN SYNTHASE RELATED"/>
    <property type="match status" value="1"/>
</dbReference>
<evidence type="ECO:0000256" key="4">
    <source>
        <dbReference type="ARBA" id="ARBA00013858"/>
    </source>
</evidence>
<evidence type="ECO:0000313" key="14">
    <source>
        <dbReference type="Proteomes" id="UP000216361"/>
    </source>
</evidence>
<dbReference type="AlphaFoldDB" id="A0A255XPS8"/>
<dbReference type="InterPro" id="IPR036563">
    <property type="entry name" value="MoaE_sf"/>
</dbReference>
<dbReference type="GO" id="GO:0030366">
    <property type="term" value="F:molybdopterin synthase activity"/>
    <property type="evidence" value="ECO:0007669"/>
    <property type="project" value="UniProtKB-EC"/>
</dbReference>
<organism evidence="13 14">
    <name type="scientific">Elstera cyanobacteriorum</name>
    <dbReference type="NCBI Taxonomy" id="2022747"/>
    <lineage>
        <taxon>Bacteria</taxon>
        <taxon>Pseudomonadati</taxon>
        <taxon>Pseudomonadota</taxon>
        <taxon>Alphaproteobacteria</taxon>
        <taxon>Rhodospirillales</taxon>
        <taxon>Rhodospirillaceae</taxon>
        <taxon>Elstera</taxon>
    </lineage>
</organism>
<dbReference type="Gene3D" id="3.90.1170.40">
    <property type="entry name" value="Molybdopterin biosynthesis MoaE subunit"/>
    <property type="match status" value="1"/>
</dbReference>
<evidence type="ECO:0000256" key="1">
    <source>
        <dbReference type="ARBA" id="ARBA00005046"/>
    </source>
</evidence>
<gene>
    <name evidence="13" type="ORF">CHR90_12035</name>
</gene>
<name>A0A255XPS8_9PROT</name>
<evidence type="ECO:0000256" key="10">
    <source>
        <dbReference type="ARBA" id="ARBA00030781"/>
    </source>
</evidence>
<evidence type="ECO:0000256" key="2">
    <source>
        <dbReference type="ARBA" id="ARBA00005426"/>
    </source>
</evidence>
<reference evidence="13 14" key="1">
    <citation type="submission" date="2017-07" db="EMBL/GenBank/DDBJ databases">
        <title>Elstera cyanobacteriorum sp. nov., a novel bacterium isolated from cyanobacterial aggregates in a eutrophic lake.</title>
        <authorList>
            <person name="Cai H."/>
        </authorList>
    </citation>
    <scope>NUCLEOTIDE SEQUENCE [LARGE SCALE GENOMIC DNA]</scope>
    <source>
        <strain evidence="13 14">TH019</strain>
    </source>
</reference>
<protein>
    <recommendedName>
        <fullName evidence="4">Molybdopterin synthase catalytic subunit</fullName>
        <ecNumber evidence="3">2.8.1.12</ecNumber>
    </recommendedName>
    <alternativeName>
        <fullName evidence="10">MPT synthase subunit 2</fullName>
    </alternativeName>
    <alternativeName>
        <fullName evidence="8">Molybdenum cofactor biosynthesis protein E</fullName>
    </alternativeName>
    <alternativeName>
        <fullName evidence="9">Molybdopterin-converting factor large subunit</fullName>
    </alternativeName>
    <alternativeName>
        <fullName evidence="11">Molybdopterin-converting factor subunit 2</fullName>
    </alternativeName>
</protein>
<dbReference type="InterPro" id="IPR003448">
    <property type="entry name" value="Mopterin_biosynth_MoaE"/>
</dbReference>
<evidence type="ECO:0000313" key="13">
    <source>
        <dbReference type="EMBL" id="OYQ18968.1"/>
    </source>
</evidence>
<dbReference type="EMBL" id="NOXS01000032">
    <property type="protein sequence ID" value="OYQ18968.1"/>
    <property type="molecule type" value="Genomic_DNA"/>
</dbReference>
<comment type="subunit">
    <text evidence="7">Heterotetramer of 2 MoaD subunits and 2 MoaE subunits. Also stable as homodimer. The enzyme changes between these two forms during catalysis.</text>
</comment>
<dbReference type="UniPathway" id="UPA00344"/>
<dbReference type="SUPFAM" id="SSF54690">
    <property type="entry name" value="Molybdopterin synthase subunit MoaE"/>
    <property type="match status" value="1"/>
</dbReference>
<dbReference type="GO" id="GO:0006777">
    <property type="term" value="P:Mo-molybdopterin cofactor biosynthetic process"/>
    <property type="evidence" value="ECO:0007669"/>
    <property type="project" value="UniProtKB-KW"/>
</dbReference>
<evidence type="ECO:0000256" key="9">
    <source>
        <dbReference type="ARBA" id="ARBA00030407"/>
    </source>
</evidence>
<dbReference type="CDD" id="cd00756">
    <property type="entry name" value="MoaE"/>
    <property type="match status" value="1"/>
</dbReference>
<comment type="catalytic activity">
    <reaction evidence="12">
        <text>2 [molybdopterin-synthase sulfur-carrier protein]-C-terminal-Gly-aminoethanethioate + cyclic pyranopterin phosphate + H2O = molybdopterin + 2 [molybdopterin-synthase sulfur-carrier protein]-C-terminal Gly-Gly + 2 H(+)</text>
        <dbReference type="Rhea" id="RHEA:26333"/>
        <dbReference type="Rhea" id="RHEA-COMP:12202"/>
        <dbReference type="Rhea" id="RHEA-COMP:19907"/>
        <dbReference type="ChEBI" id="CHEBI:15377"/>
        <dbReference type="ChEBI" id="CHEBI:15378"/>
        <dbReference type="ChEBI" id="CHEBI:58698"/>
        <dbReference type="ChEBI" id="CHEBI:59648"/>
        <dbReference type="ChEBI" id="CHEBI:90778"/>
        <dbReference type="ChEBI" id="CHEBI:232372"/>
        <dbReference type="EC" id="2.8.1.12"/>
    </reaction>
</comment>
<dbReference type="OrthoDB" id="9803224at2"/>
<comment type="pathway">
    <text evidence="1">Cofactor biosynthesis; molybdopterin biosynthesis.</text>
</comment>
<dbReference type="RefSeq" id="WP_094409231.1">
    <property type="nucleotide sequence ID" value="NZ_BMJZ01000001.1"/>
</dbReference>
<evidence type="ECO:0000256" key="12">
    <source>
        <dbReference type="ARBA" id="ARBA00049878"/>
    </source>
</evidence>
<evidence type="ECO:0000256" key="7">
    <source>
        <dbReference type="ARBA" id="ARBA00026066"/>
    </source>
</evidence>
<comment type="function">
    <text evidence="6">Converts molybdopterin precursor Z into molybdopterin. This requires the incorporation of two sulfur atoms into precursor Z to generate a dithiolene group. The sulfur is provided by MoaD.</text>
</comment>
<evidence type="ECO:0000256" key="3">
    <source>
        <dbReference type="ARBA" id="ARBA00011950"/>
    </source>
</evidence>
<accession>A0A255XPS8</accession>
<evidence type="ECO:0000256" key="5">
    <source>
        <dbReference type="ARBA" id="ARBA00023150"/>
    </source>
</evidence>
<evidence type="ECO:0000256" key="8">
    <source>
        <dbReference type="ARBA" id="ARBA00029745"/>
    </source>
</evidence>
<dbReference type="Proteomes" id="UP000216361">
    <property type="component" value="Unassembled WGS sequence"/>
</dbReference>
<evidence type="ECO:0000256" key="6">
    <source>
        <dbReference type="ARBA" id="ARBA00025448"/>
    </source>
</evidence>
<dbReference type="EC" id="2.8.1.12" evidence="3"/>
<sequence>MRVTRVQAAAFDPGAELAAFTASAPDAGAVVSFTGLVRGQDHAGQPLTAMTLDHYPGMTDAQVAAIAEEAAKRWPLQGLLVIHRFGRLLAGEPIVFVATASAHRRAAFEAADFLMDWLKTKAPFWKLEEGPGGETWVDAKAEDDAAAARWE</sequence>
<keyword evidence="5" id="KW-0501">Molybdenum cofactor biosynthesis</keyword>
<dbReference type="Pfam" id="PF02391">
    <property type="entry name" value="MoaE"/>
    <property type="match status" value="1"/>
</dbReference>
<keyword evidence="14" id="KW-1185">Reference proteome</keyword>
<proteinExistence type="inferred from homology"/>
<comment type="similarity">
    <text evidence="2">Belongs to the MoaE family.</text>
</comment>